<keyword evidence="2" id="KW-1185">Reference proteome</keyword>
<dbReference type="AlphaFoldDB" id="A0A173LND3"/>
<name>A0A173LND3_9ACTN</name>
<proteinExistence type="predicted"/>
<sequence length="315" mass="35628">MSKGGDSRSERDRRLQVNLEIKTYAMENGVGPQIARSRLAFNEFLLVIFRDGAGEWILKGSTSLVLRTGGGRFTEDIDMARARQWASPSELVDDLKRRASQHRVTDPLRFEIRGARNQSEADPAGYWGEKVKVSIRSYIGATIFNNFSVDVTLQRQSQEPRKSVEVKPLGPFAHEGREVETTFVPVVAIEGQAADKICAMYEFHGPNASVSTRFHDLADLARIVRYEALDASLLDAAIHSECRRRRIDRPTAMVSPGGLWENEFGKQSAEFADYPVELRNLEAALSWVGDCVNEVLDTTRRVGTWDPKERRWKHY</sequence>
<dbReference type="KEGG" id="dtm:BJL86_2653"/>
<accession>A0A173LND3</accession>
<dbReference type="Pfam" id="PF08843">
    <property type="entry name" value="AbiEii"/>
    <property type="match status" value="1"/>
</dbReference>
<gene>
    <name evidence="1" type="ORF">BJL86_2653</name>
</gene>
<dbReference type="InterPro" id="IPR014942">
    <property type="entry name" value="AbiEii"/>
</dbReference>
<dbReference type="Proteomes" id="UP000186104">
    <property type="component" value="Chromosome"/>
</dbReference>
<dbReference type="EMBL" id="CP015961">
    <property type="protein sequence ID" value="ANI93413.1"/>
    <property type="molecule type" value="Genomic_DNA"/>
</dbReference>
<organism evidence="1 2">
    <name type="scientific">Dietzia timorensis</name>
    <dbReference type="NCBI Taxonomy" id="499555"/>
    <lineage>
        <taxon>Bacteria</taxon>
        <taxon>Bacillati</taxon>
        <taxon>Actinomycetota</taxon>
        <taxon>Actinomycetes</taxon>
        <taxon>Mycobacteriales</taxon>
        <taxon>Dietziaceae</taxon>
        <taxon>Dietzia</taxon>
    </lineage>
</organism>
<protein>
    <recommendedName>
        <fullName evidence="3">Nucleotidyl transferase AbiEii/AbiGii toxin family protein</fullName>
    </recommendedName>
</protein>
<evidence type="ECO:0000313" key="2">
    <source>
        <dbReference type="Proteomes" id="UP000186104"/>
    </source>
</evidence>
<dbReference type="STRING" id="499555.BJL86_2653"/>
<reference evidence="1 2" key="1">
    <citation type="submission" date="2016-06" db="EMBL/GenBank/DDBJ databases">
        <title>Complete genome sequence of a saline-alkali tolerant type strain Dietzia timorensis ID05-A0528T.</title>
        <authorList>
            <person name="Wu X."/>
        </authorList>
    </citation>
    <scope>NUCLEOTIDE SEQUENCE [LARGE SCALE GENOMIC DNA]</scope>
    <source>
        <strain evidence="1 2">ID05-A0528</strain>
    </source>
</reference>
<evidence type="ECO:0000313" key="1">
    <source>
        <dbReference type="EMBL" id="ANI93413.1"/>
    </source>
</evidence>
<evidence type="ECO:0008006" key="3">
    <source>
        <dbReference type="Google" id="ProtNLM"/>
    </source>
</evidence>